<accession>B4NUQ1</accession>
<feature type="region of interest" description="Disordered" evidence="1">
    <location>
        <begin position="1"/>
        <end position="86"/>
    </location>
</feature>
<protein>
    <submittedName>
        <fullName evidence="2">GD24870</fullName>
    </submittedName>
</protein>
<keyword evidence="3" id="KW-1185">Reference proteome</keyword>
<evidence type="ECO:0000313" key="2">
    <source>
        <dbReference type="EMBL" id="EDX16698.1"/>
    </source>
</evidence>
<dbReference type="AlphaFoldDB" id="B4NUQ1"/>
<organism evidence="2 3">
    <name type="scientific">Drosophila simulans</name>
    <name type="common">Fruit fly</name>
    <dbReference type="NCBI Taxonomy" id="7240"/>
    <lineage>
        <taxon>Eukaryota</taxon>
        <taxon>Metazoa</taxon>
        <taxon>Ecdysozoa</taxon>
        <taxon>Arthropoda</taxon>
        <taxon>Hexapoda</taxon>
        <taxon>Insecta</taxon>
        <taxon>Pterygota</taxon>
        <taxon>Neoptera</taxon>
        <taxon>Endopterygota</taxon>
        <taxon>Diptera</taxon>
        <taxon>Brachycera</taxon>
        <taxon>Muscomorpha</taxon>
        <taxon>Ephydroidea</taxon>
        <taxon>Drosophilidae</taxon>
        <taxon>Drosophila</taxon>
        <taxon>Sophophora</taxon>
    </lineage>
</organism>
<name>B4NUQ1_DROSI</name>
<evidence type="ECO:0000313" key="3">
    <source>
        <dbReference type="Proteomes" id="UP000000304"/>
    </source>
</evidence>
<evidence type="ECO:0000256" key="1">
    <source>
        <dbReference type="SAM" id="MobiDB-lite"/>
    </source>
</evidence>
<gene>
    <name evidence="2" type="primary">Dsim\GD24870</name>
    <name evidence="2" type="ORF">Dsim_GD24870</name>
</gene>
<sequence>MPPRIFLGGGPPRKRLASQSASQSQSTSTPRVGGGGYGYGDADLRSPRELEHSTLVSKSKLDGSNNPIMSCDSMNQPDDEAHHHRVKYDSCPPSLKLSFVPIPCWPVWARDQR</sequence>
<dbReference type="EMBL" id="CH984169">
    <property type="protein sequence ID" value="EDX16698.1"/>
    <property type="molecule type" value="Genomic_DNA"/>
</dbReference>
<feature type="compositionally biased region" description="Basic and acidic residues" evidence="1">
    <location>
        <begin position="42"/>
        <end position="52"/>
    </location>
</feature>
<dbReference type="HOGENOM" id="CLU_2136093_0_0_1"/>
<reference evidence="2 3" key="1">
    <citation type="journal article" date="2007" name="Nature">
        <title>Evolution of genes and genomes on the Drosophila phylogeny.</title>
        <authorList>
            <consortium name="Drosophila 12 Genomes Consortium"/>
            <person name="Clark A.G."/>
            <person name="Eisen M.B."/>
            <person name="Smith D.R."/>
            <person name="Bergman C.M."/>
            <person name="Oliver B."/>
            <person name="Markow T.A."/>
            <person name="Kaufman T.C."/>
            <person name="Kellis M."/>
            <person name="Gelbart W."/>
            <person name="Iyer V.N."/>
            <person name="Pollard D.A."/>
            <person name="Sackton T.B."/>
            <person name="Larracuente A.M."/>
            <person name="Singh N.D."/>
            <person name="Abad J.P."/>
            <person name="Abt D.N."/>
            <person name="Adryan B."/>
            <person name="Aguade M."/>
            <person name="Akashi H."/>
            <person name="Anderson W.W."/>
            <person name="Aquadro C.F."/>
            <person name="Ardell D.H."/>
            <person name="Arguello R."/>
            <person name="Artieri C.G."/>
            <person name="Barbash D.A."/>
            <person name="Barker D."/>
            <person name="Barsanti P."/>
            <person name="Batterham P."/>
            <person name="Batzoglou S."/>
            <person name="Begun D."/>
            <person name="Bhutkar A."/>
            <person name="Blanco E."/>
            <person name="Bosak S.A."/>
            <person name="Bradley R.K."/>
            <person name="Brand A.D."/>
            <person name="Brent M.R."/>
            <person name="Brooks A.N."/>
            <person name="Brown R.H."/>
            <person name="Butlin R.K."/>
            <person name="Caggese C."/>
            <person name="Calvi B.R."/>
            <person name="Bernardo de Carvalho A."/>
            <person name="Caspi A."/>
            <person name="Castrezana S."/>
            <person name="Celniker S.E."/>
            <person name="Chang J.L."/>
            <person name="Chapple C."/>
            <person name="Chatterji S."/>
            <person name="Chinwalla A."/>
            <person name="Civetta A."/>
            <person name="Clifton S.W."/>
            <person name="Comeron J.M."/>
            <person name="Costello J.C."/>
            <person name="Coyne J.A."/>
            <person name="Daub J."/>
            <person name="David R.G."/>
            <person name="Delcher A.L."/>
            <person name="Delehaunty K."/>
            <person name="Do C.B."/>
            <person name="Ebling H."/>
            <person name="Edwards K."/>
            <person name="Eickbush T."/>
            <person name="Evans J.D."/>
            <person name="Filipski A."/>
            <person name="Findeiss S."/>
            <person name="Freyhult E."/>
            <person name="Fulton L."/>
            <person name="Fulton R."/>
            <person name="Garcia A.C."/>
            <person name="Gardiner A."/>
            <person name="Garfield D.A."/>
            <person name="Garvin B.E."/>
            <person name="Gibson G."/>
            <person name="Gilbert D."/>
            <person name="Gnerre S."/>
            <person name="Godfrey J."/>
            <person name="Good R."/>
            <person name="Gotea V."/>
            <person name="Gravely B."/>
            <person name="Greenberg A.J."/>
            <person name="Griffiths-Jones S."/>
            <person name="Gross S."/>
            <person name="Guigo R."/>
            <person name="Gustafson E.A."/>
            <person name="Haerty W."/>
            <person name="Hahn M.W."/>
            <person name="Halligan D.L."/>
            <person name="Halpern A.L."/>
            <person name="Halter G.M."/>
            <person name="Han M.V."/>
            <person name="Heger A."/>
            <person name="Hillier L."/>
            <person name="Hinrichs A.S."/>
            <person name="Holmes I."/>
            <person name="Hoskins R.A."/>
            <person name="Hubisz M.J."/>
            <person name="Hultmark D."/>
            <person name="Huntley M.A."/>
            <person name="Jaffe D.B."/>
            <person name="Jagadeeshan S."/>
            <person name="Jeck W.R."/>
            <person name="Johnson J."/>
            <person name="Jones C.D."/>
            <person name="Jordan W.C."/>
            <person name="Karpen G.H."/>
            <person name="Kataoka E."/>
            <person name="Keightley P.D."/>
            <person name="Kheradpour P."/>
            <person name="Kirkness E.F."/>
            <person name="Koerich L.B."/>
            <person name="Kristiansen K."/>
            <person name="Kudrna D."/>
            <person name="Kulathinal R.J."/>
            <person name="Kumar S."/>
            <person name="Kwok R."/>
            <person name="Lander E."/>
            <person name="Langley C.H."/>
            <person name="Lapoint R."/>
            <person name="Lazzaro B.P."/>
            <person name="Lee S.J."/>
            <person name="Levesque L."/>
            <person name="Li R."/>
            <person name="Lin C.F."/>
            <person name="Lin M.F."/>
            <person name="Lindblad-Toh K."/>
            <person name="Llopart A."/>
            <person name="Long M."/>
            <person name="Low L."/>
            <person name="Lozovsky E."/>
            <person name="Lu J."/>
            <person name="Luo M."/>
            <person name="Machado C.A."/>
            <person name="Makalowski W."/>
            <person name="Marzo M."/>
            <person name="Matsuda M."/>
            <person name="Matzkin L."/>
            <person name="McAllister B."/>
            <person name="McBride C.S."/>
            <person name="McKernan B."/>
            <person name="McKernan K."/>
            <person name="Mendez-Lago M."/>
            <person name="Minx P."/>
            <person name="Mollenhauer M.U."/>
            <person name="Montooth K."/>
            <person name="Mount S.M."/>
            <person name="Mu X."/>
            <person name="Myers E."/>
            <person name="Negre B."/>
            <person name="Newfeld S."/>
            <person name="Nielsen R."/>
            <person name="Noor M.A."/>
            <person name="O'Grady P."/>
            <person name="Pachter L."/>
            <person name="Papaceit M."/>
            <person name="Parisi M.J."/>
            <person name="Parisi M."/>
            <person name="Parts L."/>
            <person name="Pedersen J.S."/>
            <person name="Pesole G."/>
            <person name="Phillippy A.M."/>
            <person name="Ponting C.P."/>
            <person name="Pop M."/>
            <person name="Porcelli D."/>
            <person name="Powell J.R."/>
            <person name="Prohaska S."/>
            <person name="Pruitt K."/>
            <person name="Puig M."/>
            <person name="Quesneville H."/>
            <person name="Ram K.R."/>
            <person name="Rand D."/>
            <person name="Rasmussen M.D."/>
            <person name="Reed L.K."/>
            <person name="Reenan R."/>
            <person name="Reily A."/>
            <person name="Remington K.A."/>
            <person name="Rieger T.T."/>
            <person name="Ritchie M.G."/>
            <person name="Robin C."/>
            <person name="Rogers Y.H."/>
            <person name="Rohde C."/>
            <person name="Rozas J."/>
            <person name="Rubenfield M.J."/>
            <person name="Ruiz A."/>
            <person name="Russo S."/>
            <person name="Salzberg S.L."/>
            <person name="Sanchez-Gracia A."/>
            <person name="Saranga D.J."/>
            <person name="Sato H."/>
            <person name="Schaeffer S.W."/>
            <person name="Schatz M.C."/>
            <person name="Schlenke T."/>
            <person name="Schwartz R."/>
            <person name="Segarra C."/>
            <person name="Singh R.S."/>
            <person name="Sirot L."/>
            <person name="Sirota M."/>
            <person name="Sisneros N.B."/>
            <person name="Smith C.D."/>
            <person name="Smith T.F."/>
            <person name="Spieth J."/>
            <person name="Stage D.E."/>
            <person name="Stark A."/>
            <person name="Stephan W."/>
            <person name="Strausberg R.L."/>
            <person name="Strempel S."/>
            <person name="Sturgill D."/>
            <person name="Sutton G."/>
            <person name="Sutton G.G."/>
            <person name="Tao W."/>
            <person name="Teichmann S."/>
            <person name="Tobari Y.N."/>
            <person name="Tomimura Y."/>
            <person name="Tsolas J.M."/>
            <person name="Valente V.L."/>
            <person name="Venter E."/>
            <person name="Venter J.C."/>
            <person name="Vicario S."/>
            <person name="Vieira F.G."/>
            <person name="Vilella A.J."/>
            <person name="Villasante A."/>
            <person name="Walenz B."/>
            <person name="Wang J."/>
            <person name="Wasserman M."/>
            <person name="Watts T."/>
            <person name="Wilson D."/>
            <person name="Wilson R.K."/>
            <person name="Wing R.A."/>
            <person name="Wolfner M.F."/>
            <person name="Wong A."/>
            <person name="Wong G.K."/>
            <person name="Wu C.I."/>
            <person name="Wu G."/>
            <person name="Yamamoto D."/>
            <person name="Yang H.P."/>
            <person name="Yang S.P."/>
            <person name="Yorke J.A."/>
            <person name="Yoshida K."/>
            <person name="Zdobnov E."/>
            <person name="Zhang P."/>
            <person name="Zhang Y."/>
            <person name="Zimin A.V."/>
            <person name="Baldwin J."/>
            <person name="Abdouelleil A."/>
            <person name="Abdulkadir J."/>
            <person name="Abebe A."/>
            <person name="Abera B."/>
            <person name="Abreu J."/>
            <person name="Acer S.C."/>
            <person name="Aftuck L."/>
            <person name="Alexander A."/>
            <person name="An P."/>
            <person name="Anderson E."/>
            <person name="Anderson S."/>
            <person name="Arachi H."/>
            <person name="Azer M."/>
            <person name="Bachantsang P."/>
            <person name="Barry A."/>
            <person name="Bayul T."/>
            <person name="Berlin A."/>
            <person name="Bessette D."/>
            <person name="Bloom T."/>
            <person name="Blye J."/>
            <person name="Boguslavskiy L."/>
            <person name="Bonnet C."/>
            <person name="Boukhgalter B."/>
            <person name="Bourzgui I."/>
            <person name="Brown A."/>
            <person name="Cahill P."/>
            <person name="Channer S."/>
            <person name="Cheshatsang Y."/>
            <person name="Chuda L."/>
            <person name="Citroen M."/>
            <person name="Collymore A."/>
            <person name="Cooke P."/>
            <person name="Costello M."/>
            <person name="D'Aco K."/>
            <person name="Daza R."/>
            <person name="De Haan G."/>
            <person name="DeGray S."/>
            <person name="DeMaso C."/>
            <person name="Dhargay N."/>
            <person name="Dooley K."/>
            <person name="Dooley E."/>
            <person name="Doricent M."/>
            <person name="Dorje P."/>
            <person name="Dorjee K."/>
            <person name="Dupes A."/>
            <person name="Elong R."/>
            <person name="Falk J."/>
            <person name="Farina A."/>
            <person name="Faro S."/>
            <person name="Ferguson D."/>
            <person name="Fisher S."/>
            <person name="Foley C.D."/>
            <person name="Franke A."/>
            <person name="Friedrich D."/>
            <person name="Gadbois L."/>
            <person name="Gearin G."/>
            <person name="Gearin C.R."/>
            <person name="Giannoukos G."/>
            <person name="Goode T."/>
            <person name="Graham J."/>
            <person name="Grandbois E."/>
            <person name="Grewal S."/>
            <person name="Gyaltsen K."/>
            <person name="Hafez N."/>
            <person name="Hagos B."/>
            <person name="Hall J."/>
            <person name="Henson C."/>
            <person name="Hollinger A."/>
            <person name="Honan T."/>
            <person name="Huard M.D."/>
            <person name="Hughes L."/>
            <person name="Hurhula B."/>
            <person name="Husby M.E."/>
            <person name="Kamat A."/>
            <person name="Kanga B."/>
            <person name="Kashin S."/>
            <person name="Khazanovich D."/>
            <person name="Kisner P."/>
            <person name="Lance K."/>
            <person name="Lara M."/>
            <person name="Lee W."/>
            <person name="Lennon N."/>
            <person name="Letendre F."/>
            <person name="LeVine R."/>
            <person name="Lipovsky A."/>
            <person name="Liu X."/>
            <person name="Liu J."/>
            <person name="Liu S."/>
            <person name="Lokyitsang T."/>
            <person name="Lokyitsang Y."/>
            <person name="Lubonja R."/>
            <person name="Lui A."/>
            <person name="MacDonald P."/>
            <person name="Magnisalis V."/>
            <person name="Maru K."/>
            <person name="Matthews C."/>
            <person name="McCusker W."/>
            <person name="McDonough S."/>
            <person name="Mehta T."/>
            <person name="Meldrim J."/>
            <person name="Meneus L."/>
            <person name="Mihai O."/>
            <person name="Mihalev A."/>
            <person name="Mihova T."/>
            <person name="Mittelman R."/>
            <person name="Mlenga V."/>
            <person name="Montmayeur A."/>
            <person name="Mulrain L."/>
            <person name="Navidi A."/>
            <person name="Naylor J."/>
            <person name="Negash T."/>
            <person name="Nguyen T."/>
            <person name="Nguyen N."/>
            <person name="Nicol R."/>
            <person name="Norbu C."/>
            <person name="Norbu N."/>
            <person name="Novod N."/>
            <person name="O'Neill B."/>
            <person name="Osman S."/>
            <person name="Markiewicz E."/>
            <person name="Oyono O.L."/>
            <person name="Patti C."/>
            <person name="Phunkhang P."/>
            <person name="Pierre F."/>
            <person name="Priest M."/>
            <person name="Raghuraman S."/>
            <person name="Rege F."/>
            <person name="Reyes R."/>
            <person name="Rise C."/>
            <person name="Rogov P."/>
            <person name="Ross K."/>
            <person name="Ryan E."/>
            <person name="Settipalli S."/>
            <person name="Shea T."/>
            <person name="Sherpa N."/>
            <person name="Shi L."/>
            <person name="Shih D."/>
            <person name="Sparrow T."/>
            <person name="Spaulding J."/>
            <person name="Stalker J."/>
            <person name="Stange-Thomann N."/>
            <person name="Stavropoulos S."/>
            <person name="Stone C."/>
            <person name="Strader C."/>
            <person name="Tesfaye S."/>
            <person name="Thomson T."/>
            <person name="Thoulutsang Y."/>
            <person name="Thoulutsang D."/>
            <person name="Topham K."/>
            <person name="Topping I."/>
            <person name="Tsamla T."/>
            <person name="Vassiliev H."/>
            <person name="Vo A."/>
            <person name="Wangchuk T."/>
            <person name="Wangdi T."/>
            <person name="Weiand M."/>
            <person name="Wilkinson J."/>
            <person name="Wilson A."/>
            <person name="Yadav S."/>
            <person name="Young G."/>
            <person name="Yu Q."/>
            <person name="Zembek L."/>
            <person name="Zhong D."/>
            <person name="Zimmer A."/>
            <person name="Zwirko Z."/>
            <person name="Jaffe D.B."/>
            <person name="Alvarez P."/>
            <person name="Brockman W."/>
            <person name="Butler J."/>
            <person name="Chin C."/>
            <person name="Gnerre S."/>
            <person name="Grabherr M."/>
            <person name="Kleber M."/>
            <person name="Mauceli E."/>
            <person name="MacCallum I."/>
        </authorList>
    </citation>
    <scope>NUCLEOTIDE SEQUENCE [LARGE SCALE GENOMIC DNA]</scope>
    <source>
        <strain evidence="3">white501</strain>
    </source>
</reference>
<proteinExistence type="predicted"/>
<feature type="compositionally biased region" description="Low complexity" evidence="1">
    <location>
        <begin position="17"/>
        <end position="29"/>
    </location>
</feature>
<feature type="compositionally biased region" description="Polar residues" evidence="1">
    <location>
        <begin position="54"/>
        <end position="76"/>
    </location>
</feature>
<dbReference type="Proteomes" id="UP000000304">
    <property type="component" value="Unassembled WGS sequence"/>
</dbReference>